<evidence type="ECO:0000256" key="8">
    <source>
        <dbReference type="ARBA" id="ARBA00022927"/>
    </source>
</evidence>
<dbReference type="Pfam" id="PF01203">
    <property type="entry name" value="T2SSN"/>
    <property type="match status" value="1"/>
</dbReference>
<dbReference type="GO" id="GO:0015628">
    <property type="term" value="P:protein secretion by the type II secretion system"/>
    <property type="evidence" value="ECO:0007669"/>
    <property type="project" value="InterPro"/>
</dbReference>
<dbReference type="GO" id="GO:0005886">
    <property type="term" value="C:plasma membrane"/>
    <property type="evidence" value="ECO:0007669"/>
    <property type="project" value="UniProtKB-SubCell"/>
</dbReference>
<comment type="subcellular location">
    <subcellularLocation>
        <location evidence="1">Cell inner membrane</location>
    </subcellularLocation>
</comment>
<comment type="similarity">
    <text evidence="2">Belongs to the GSP N family.</text>
</comment>
<name>A0A7X6BCL0_9SPHN</name>
<dbReference type="Proteomes" id="UP000531251">
    <property type="component" value="Unassembled WGS sequence"/>
</dbReference>
<dbReference type="GO" id="GO:0015627">
    <property type="term" value="C:type II protein secretion system complex"/>
    <property type="evidence" value="ECO:0007669"/>
    <property type="project" value="InterPro"/>
</dbReference>
<proteinExistence type="inferred from homology"/>
<gene>
    <name evidence="11" type="ORF">GGR89_002013</name>
</gene>
<evidence type="ECO:0000313" key="11">
    <source>
        <dbReference type="EMBL" id="NJB97698.1"/>
    </source>
</evidence>
<evidence type="ECO:0000256" key="10">
    <source>
        <dbReference type="ARBA" id="ARBA00030772"/>
    </source>
</evidence>
<sequence>MLATAPASLLVRNVPWRSGVAGTIWNGEVGVAGGSKLEWQLAPLRSLTSLGLAADWKASGPDTDLGGRALVHLGGRTVLDHVSGAADASLLQAIQPDLPFTCKLVMQVEMARIAVRGGSQMMDGKVTTDPGSCRPKSGGGSTAVPALLLTAEHVGPRTTIRLTPATQRRQLLLDAVLGEDGMLDLGMSKDGAAALPFVGLPGGSRIQGKM</sequence>
<evidence type="ECO:0000256" key="5">
    <source>
        <dbReference type="ARBA" id="ARBA00022475"/>
    </source>
</evidence>
<evidence type="ECO:0000256" key="4">
    <source>
        <dbReference type="ARBA" id="ARBA00022448"/>
    </source>
</evidence>
<protein>
    <recommendedName>
        <fullName evidence="3">Type II secretion system protein N</fullName>
    </recommendedName>
    <alternativeName>
        <fullName evidence="10">General secretion pathway protein N</fullName>
    </alternativeName>
</protein>
<keyword evidence="8" id="KW-0653">Protein transport</keyword>
<evidence type="ECO:0000256" key="9">
    <source>
        <dbReference type="ARBA" id="ARBA00023136"/>
    </source>
</evidence>
<evidence type="ECO:0000313" key="12">
    <source>
        <dbReference type="Proteomes" id="UP000531251"/>
    </source>
</evidence>
<evidence type="ECO:0000256" key="2">
    <source>
        <dbReference type="ARBA" id="ARBA00007208"/>
    </source>
</evidence>
<reference evidence="11 12" key="1">
    <citation type="submission" date="2020-03" db="EMBL/GenBank/DDBJ databases">
        <title>Genomic Encyclopedia of Type Strains, Phase IV (KMG-IV): sequencing the most valuable type-strain genomes for metagenomic binning, comparative biology and taxonomic classification.</title>
        <authorList>
            <person name="Goeker M."/>
        </authorList>
    </citation>
    <scope>NUCLEOTIDE SEQUENCE [LARGE SCALE GENOMIC DNA]</scope>
    <source>
        <strain evidence="11 12">DSM 7225</strain>
    </source>
</reference>
<keyword evidence="9" id="KW-0472">Membrane</keyword>
<evidence type="ECO:0000256" key="7">
    <source>
        <dbReference type="ARBA" id="ARBA00022692"/>
    </source>
</evidence>
<dbReference type="EMBL" id="JAATJB010000005">
    <property type="protein sequence ID" value="NJB97698.1"/>
    <property type="molecule type" value="Genomic_DNA"/>
</dbReference>
<dbReference type="AlphaFoldDB" id="A0A7X6BCL0"/>
<dbReference type="InterPro" id="IPR022792">
    <property type="entry name" value="T2SS_protein-GspN"/>
</dbReference>
<evidence type="ECO:0000256" key="6">
    <source>
        <dbReference type="ARBA" id="ARBA00022519"/>
    </source>
</evidence>
<accession>A0A7X6BCL0</accession>
<organism evidence="11 12">
    <name type="scientific">Sphingomonas trueperi</name>
    <dbReference type="NCBI Taxonomy" id="53317"/>
    <lineage>
        <taxon>Bacteria</taxon>
        <taxon>Pseudomonadati</taxon>
        <taxon>Pseudomonadota</taxon>
        <taxon>Alphaproteobacteria</taxon>
        <taxon>Sphingomonadales</taxon>
        <taxon>Sphingomonadaceae</taxon>
        <taxon>Sphingomonas</taxon>
    </lineage>
</organism>
<keyword evidence="12" id="KW-1185">Reference proteome</keyword>
<keyword evidence="7" id="KW-0812">Transmembrane</keyword>
<comment type="caution">
    <text evidence="11">The sequence shown here is derived from an EMBL/GenBank/DDBJ whole genome shotgun (WGS) entry which is preliminary data.</text>
</comment>
<keyword evidence="5" id="KW-1003">Cell membrane</keyword>
<evidence type="ECO:0000256" key="3">
    <source>
        <dbReference type="ARBA" id="ARBA00021563"/>
    </source>
</evidence>
<dbReference type="RefSeq" id="WP_125971950.1">
    <property type="nucleotide sequence ID" value="NZ_BAAADY010000006.1"/>
</dbReference>
<evidence type="ECO:0000256" key="1">
    <source>
        <dbReference type="ARBA" id="ARBA00004533"/>
    </source>
</evidence>
<keyword evidence="6" id="KW-0997">Cell inner membrane</keyword>
<keyword evidence="4" id="KW-0813">Transport</keyword>